<evidence type="ECO:0000256" key="4">
    <source>
        <dbReference type="ARBA" id="ARBA00022723"/>
    </source>
</evidence>
<dbReference type="InterPro" id="IPR011856">
    <property type="entry name" value="tRNA_endonuc-like_dom_sf"/>
</dbReference>
<keyword evidence="8" id="KW-0234">DNA repair</keyword>
<dbReference type="InterPro" id="IPR049125">
    <property type="entry name" value="FAN1-like_WH"/>
</dbReference>
<keyword evidence="3 8" id="KW-0540">Nuclease</keyword>
<evidence type="ECO:0000313" key="11">
    <source>
        <dbReference type="EMBL" id="KAJ5191411.1"/>
    </source>
</evidence>
<evidence type="ECO:0000256" key="3">
    <source>
        <dbReference type="ARBA" id="ARBA00022722"/>
    </source>
</evidence>
<keyword evidence="5 8" id="KW-0378">Hydrolase</keyword>
<dbReference type="Pfam" id="PF21315">
    <property type="entry name" value="FAN1_HTH"/>
    <property type="match status" value="1"/>
</dbReference>
<dbReference type="PANTHER" id="PTHR15749:SF4">
    <property type="entry name" value="FANCONI-ASSOCIATED NUCLEASE 1"/>
    <property type="match status" value="1"/>
</dbReference>
<dbReference type="CDD" id="cd22326">
    <property type="entry name" value="FAN1-like"/>
    <property type="match status" value="1"/>
</dbReference>
<evidence type="ECO:0000259" key="10">
    <source>
        <dbReference type="SMART" id="SM00990"/>
    </source>
</evidence>
<comment type="function">
    <text evidence="8">Nuclease required for the repair of DNA interstrand cross-links (ICL). Acts as a 5'-3' exonuclease that anchors at a cut end of DNA and cleaves DNA successively at every third nucleotide, allowing to excise an ICL from one strand through flanking incisions.</text>
</comment>
<dbReference type="EMBL" id="JAPQKR010000016">
    <property type="protein sequence ID" value="KAJ5191411.1"/>
    <property type="molecule type" value="Genomic_DNA"/>
</dbReference>
<keyword evidence="7 8" id="KW-0464">Manganese</keyword>
<comment type="catalytic activity">
    <reaction evidence="1 8">
        <text>Hydrolytically removes 5'-nucleotides successively from the 3'-hydroxy termini of 3'-hydroxy-terminated oligonucleotides.</text>
        <dbReference type="EC" id="3.1.4.1"/>
    </reaction>
</comment>
<evidence type="ECO:0000256" key="8">
    <source>
        <dbReference type="RuleBase" id="RU365033"/>
    </source>
</evidence>
<reference evidence="11" key="1">
    <citation type="submission" date="2022-12" db="EMBL/GenBank/DDBJ databases">
        <authorList>
            <person name="Petersen C."/>
        </authorList>
    </citation>
    <scope>NUCLEOTIDE SEQUENCE</scope>
    <source>
        <strain evidence="11">IBT 15544</strain>
    </source>
</reference>
<comment type="subcellular location">
    <subcellularLocation>
        <location evidence="8">Nucleus</location>
    </subcellularLocation>
</comment>
<keyword evidence="6 8" id="KW-0460">Magnesium</keyword>
<feature type="domain" description="VRR-NUC" evidence="10">
    <location>
        <begin position="661"/>
        <end position="776"/>
    </location>
</feature>
<dbReference type="OrthoDB" id="76364at2759"/>
<accession>A0A9W9M6D1</accession>
<comment type="cofactor">
    <cofactor evidence="8">
        <name>Mg(2+)</name>
        <dbReference type="ChEBI" id="CHEBI:18420"/>
    </cofactor>
    <cofactor evidence="8">
        <name>Mn(2+)</name>
        <dbReference type="ChEBI" id="CHEBI:29035"/>
    </cofactor>
</comment>
<keyword evidence="8" id="KW-0227">DNA damage</keyword>
<evidence type="ECO:0000256" key="6">
    <source>
        <dbReference type="ARBA" id="ARBA00022842"/>
    </source>
</evidence>
<dbReference type="RefSeq" id="XP_058304351.1">
    <property type="nucleotide sequence ID" value="XM_058457452.1"/>
</dbReference>
<dbReference type="Proteomes" id="UP001150904">
    <property type="component" value="Unassembled WGS sequence"/>
</dbReference>
<gene>
    <name evidence="11" type="ORF">N7498_010396</name>
</gene>
<keyword evidence="4 8" id="KW-0479">Metal-binding</keyword>
<dbReference type="SMART" id="SM00990">
    <property type="entry name" value="VRR_NUC"/>
    <property type="match status" value="1"/>
</dbReference>
<evidence type="ECO:0000256" key="7">
    <source>
        <dbReference type="ARBA" id="ARBA00023211"/>
    </source>
</evidence>
<evidence type="ECO:0000313" key="12">
    <source>
        <dbReference type="Proteomes" id="UP001150904"/>
    </source>
</evidence>
<dbReference type="InterPro" id="IPR033315">
    <property type="entry name" value="Fan1-like"/>
</dbReference>
<dbReference type="GO" id="GO:0046872">
    <property type="term" value="F:metal ion binding"/>
    <property type="evidence" value="ECO:0007669"/>
    <property type="project" value="UniProtKB-KW"/>
</dbReference>
<comment type="similarity">
    <text evidence="2 8">Belongs to the FAN1 family.</text>
</comment>
<organism evidence="11 12">
    <name type="scientific">Penicillium cinerascens</name>
    <dbReference type="NCBI Taxonomy" id="70096"/>
    <lineage>
        <taxon>Eukaryota</taxon>
        <taxon>Fungi</taxon>
        <taxon>Dikarya</taxon>
        <taxon>Ascomycota</taxon>
        <taxon>Pezizomycotina</taxon>
        <taxon>Eurotiomycetes</taxon>
        <taxon>Eurotiomycetidae</taxon>
        <taxon>Eurotiales</taxon>
        <taxon>Aspergillaceae</taxon>
        <taxon>Penicillium</taxon>
    </lineage>
</organism>
<dbReference type="InterPro" id="IPR049126">
    <property type="entry name" value="FAN1-like_TPR"/>
</dbReference>
<keyword evidence="8" id="KW-0539">Nucleus</keyword>
<dbReference type="EC" id="3.1.4.1" evidence="8"/>
<name>A0A9W9M6D1_9EURO</name>
<evidence type="ECO:0000256" key="5">
    <source>
        <dbReference type="ARBA" id="ARBA00022801"/>
    </source>
</evidence>
<dbReference type="FunFam" id="3.40.1350.10:FF:000009">
    <property type="entry name" value="Fanconi-associated nuclease"/>
    <property type="match status" value="1"/>
</dbReference>
<keyword evidence="12" id="KW-1185">Reference proteome</keyword>
<dbReference type="InterPro" id="IPR049132">
    <property type="entry name" value="FAN1-like_euk"/>
</dbReference>
<feature type="region of interest" description="Disordered" evidence="9">
    <location>
        <begin position="11"/>
        <end position="61"/>
    </location>
</feature>
<dbReference type="GeneID" id="83184753"/>
<dbReference type="GO" id="GO:0070336">
    <property type="term" value="F:flap-structured DNA binding"/>
    <property type="evidence" value="ECO:0007669"/>
    <property type="project" value="TreeGrafter"/>
</dbReference>
<dbReference type="Pfam" id="PF21170">
    <property type="entry name" value="FAN1_TPR"/>
    <property type="match status" value="1"/>
</dbReference>
<sequence>MSLLHFWETQRSVKRRKTSDQYSDVEEAAHAKPPPSPSASTGITEPIPADEPDAYIPSSQTDLETSLPAIKSEEDAIEGYEALKTEDDETEPKLHVRLRDGVWQKGKSSIYVDAFNLALETVLEDESHLFHEAEIEVFKQWKELSYESQYLYVRLFLRKTSAWHRINRLGYYSDISYLSLVAADLQKDRSLPHGQSQDDEKSEFGSTFRFAGGTQEITTLEEASSLLLLDELKGFAKDVKAQGKTKKDLVAALCETSQSQTGLGFKNQTHTNQPGNRDDHFVQKILDYTGECIRLSPAPRALFERVHLVFYRSTEWTEKSLTTIILAKISRRNFPEYVVCRSNSIFPSRAALLEFESAIRTQFEIDNILEFNGPPSTEALQKIIDLADKFYPRWQSMVKEEQQKEDSIYESGEGAYLRRFSPAWVYTRIIHKSLHPLGRFKEHKREHEVISDLLAQRLFHAARRGAWYQRKALLEEHYMWALMPSEGRNEDKQRKFWKRIALRTCEEGLEDPMCHLIYHYDLQKRIMKLERALKVVKREQHDFGHVMLSKPIERTIEGIRIDRDIDVSKRGKATIWIDEREGGECRVESMCLSWYRDHGWKGYHSEGGIVRTLFGYLFYDILFTYVPNVFQTPFQTCPLDLHTDVFYPSRASEINHRLVEITNGDAERIIREIHDRESAAQPCAIGIDWSFELDDLVEIVQCFRGEALATICKVMAQEYQQRGGGIPDLFLWKPEERIVRFSEVKSENDRLSDTQRLWIHILMSAGVQVELCNAVAREVRTE</sequence>
<reference evidence="11" key="2">
    <citation type="journal article" date="2023" name="IMA Fungus">
        <title>Comparative genomic study of the Penicillium genus elucidates a diverse pangenome and 15 lateral gene transfer events.</title>
        <authorList>
            <person name="Petersen C."/>
            <person name="Sorensen T."/>
            <person name="Nielsen M.R."/>
            <person name="Sondergaard T.E."/>
            <person name="Sorensen J.L."/>
            <person name="Fitzpatrick D.A."/>
            <person name="Frisvad J.C."/>
            <person name="Nielsen K.L."/>
        </authorList>
    </citation>
    <scope>NUCLEOTIDE SEQUENCE</scope>
    <source>
        <strain evidence="11">IBT 15544</strain>
    </source>
</reference>
<dbReference type="Pfam" id="PF08774">
    <property type="entry name" value="VRR_NUC"/>
    <property type="match status" value="1"/>
</dbReference>
<protein>
    <recommendedName>
        <fullName evidence="8">Fanconi-associated nuclease</fullName>
        <ecNumber evidence="8">3.1.4.1</ecNumber>
    </recommendedName>
</protein>
<dbReference type="AlphaFoldDB" id="A0A9W9M6D1"/>
<evidence type="ECO:0000256" key="2">
    <source>
        <dbReference type="ARBA" id="ARBA00005533"/>
    </source>
</evidence>
<comment type="caution">
    <text evidence="11">The sequence shown here is derived from an EMBL/GenBank/DDBJ whole genome shotgun (WGS) entry which is preliminary data.</text>
</comment>
<dbReference type="GO" id="GO:0008409">
    <property type="term" value="F:5'-3' exonuclease activity"/>
    <property type="evidence" value="ECO:0007669"/>
    <property type="project" value="TreeGrafter"/>
</dbReference>
<dbReference type="Gene3D" id="3.40.1350.10">
    <property type="match status" value="1"/>
</dbReference>
<dbReference type="GO" id="GO:0017108">
    <property type="term" value="F:5'-flap endonuclease activity"/>
    <property type="evidence" value="ECO:0007669"/>
    <property type="project" value="TreeGrafter"/>
</dbReference>
<dbReference type="GO" id="GO:0036297">
    <property type="term" value="P:interstrand cross-link repair"/>
    <property type="evidence" value="ECO:0007669"/>
    <property type="project" value="InterPro"/>
</dbReference>
<dbReference type="GO" id="GO:0005634">
    <property type="term" value="C:nucleus"/>
    <property type="evidence" value="ECO:0007669"/>
    <property type="project" value="UniProtKB-SubCell"/>
</dbReference>
<evidence type="ECO:0000256" key="1">
    <source>
        <dbReference type="ARBA" id="ARBA00000983"/>
    </source>
</evidence>
<evidence type="ECO:0000256" key="9">
    <source>
        <dbReference type="SAM" id="MobiDB-lite"/>
    </source>
</evidence>
<dbReference type="InterPro" id="IPR014883">
    <property type="entry name" value="VRR_NUC"/>
</dbReference>
<dbReference type="PANTHER" id="PTHR15749">
    <property type="entry name" value="FANCONI-ASSOCIATED NUCLEASE 1"/>
    <property type="match status" value="1"/>
</dbReference>
<proteinExistence type="inferred from homology"/>
<dbReference type="GO" id="GO:0004528">
    <property type="term" value="F:phosphodiesterase I activity"/>
    <property type="evidence" value="ECO:0007669"/>
    <property type="project" value="UniProtKB-EC"/>
</dbReference>